<gene>
    <name evidence="1" type="ORF">MAR_025927</name>
</gene>
<name>A0ABY7ERI7_MYAAR</name>
<dbReference type="InterPro" id="IPR027897">
    <property type="entry name" value="DUF4559"/>
</dbReference>
<sequence length="307" mass="35727">MANVKVKDLLKNEKKKNYVSCMIALHKTAEAVSPFTDGILQQLHQQISQQLGSQNLCQQQCSRTIRDVNKWCVTCGLWRQALKRFHTNPRELIWHKLQSWEWPKQHMNLVEVFMLQHWDKANMDARDLSVSITVWKKCSLFPARIFPFADNLRKSRNKLAHSASLEIDNNDKQTVFHNINQVIQQADMVNYLQNSLEIQNDMNDLENGDLFKFEDELYEILNKTNQEYSPSFPTSLLLVDYFKHHGPLVGRIWLFKLLEEELKNTKKSGVLLEADMGYGKSAIAAHITCAKEGDQGMELRKRLIAFH</sequence>
<keyword evidence="2" id="KW-1185">Reference proteome</keyword>
<evidence type="ECO:0000313" key="1">
    <source>
        <dbReference type="EMBL" id="WAR11747.1"/>
    </source>
</evidence>
<reference evidence="1" key="1">
    <citation type="submission" date="2022-11" db="EMBL/GenBank/DDBJ databases">
        <title>Centuries of genome instability and evolution in soft-shell clam transmissible cancer (bioRxiv).</title>
        <authorList>
            <person name="Hart S.F.M."/>
            <person name="Yonemitsu M.A."/>
            <person name="Giersch R.M."/>
            <person name="Beal B.F."/>
            <person name="Arriagada G."/>
            <person name="Davis B.W."/>
            <person name="Ostrander E.A."/>
            <person name="Goff S.P."/>
            <person name="Metzger M.J."/>
        </authorList>
    </citation>
    <scope>NUCLEOTIDE SEQUENCE</scope>
    <source>
        <strain evidence="1">MELC-2E11</strain>
        <tissue evidence="1">Siphon/mantle</tissue>
    </source>
</reference>
<feature type="non-terminal residue" evidence="1">
    <location>
        <position position="1"/>
    </location>
</feature>
<dbReference type="Proteomes" id="UP001164746">
    <property type="component" value="Chromosome 8"/>
</dbReference>
<evidence type="ECO:0000313" key="2">
    <source>
        <dbReference type="Proteomes" id="UP001164746"/>
    </source>
</evidence>
<dbReference type="EMBL" id="CP111019">
    <property type="protein sequence ID" value="WAR11747.1"/>
    <property type="molecule type" value="Genomic_DNA"/>
</dbReference>
<dbReference type="PANTHER" id="PTHR35083">
    <property type="entry name" value="RGD1565685 PROTEIN"/>
    <property type="match status" value="1"/>
</dbReference>
<protein>
    <submittedName>
        <fullName evidence="1">Uncharacterized protein</fullName>
    </submittedName>
</protein>
<proteinExistence type="predicted"/>
<dbReference type="Pfam" id="PF15112">
    <property type="entry name" value="DUF4559"/>
    <property type="match status" value="1"/>
</dbReference>
<accession>A0ABY7ERI7</accession>
<organism evidence="1 2">
    <name type="scientific">Mya arenaria</name>
    <name type="common">Soft-shell clam</name>
    <dbReference type="NCBI Taxonomy" id="6604"/>
    <lineage>
        <taxon>Eukaryota</taxon>
        <taxon>Metazoa</taxon>
        <taxon>Spiralia</taxon>
        <taxon>Lophotrochozoa</taxon>
        <taxon>Mollusca</taxon>
        <taxon>Bivalvia</taxon>
        <taxon>Autobranchia</taxon>
        <taxon>Heteroconchia</taxon>
        <taxon>Euheterodonta</taxon>
        <taxon>Imparidentia</taxon>
        <taxon>Neoheterodontei</taxon>
        <taxon>Myida</taxon>
        <taxon>Myoidea</taxon>
        <taxon>Myidae</taxon>
        <taxon>Mya</taxon>
    </lineage>
</organism>
<dbReference type="PANTHER" id="PTHR35083:SF3">
    <property type="entry name" value="SI:CH211-91P5.3"/>
    <property type="match status" value="1"/>
</dbReference>